<keyword evidence="1" id="KW-1133">Transmembrane helix</keyword>
<evidence type="ECO:0000313" key="3">
    <source>
        <dbReference type="Proteomes" id="UP000199672"/>
    </source>
</evidence>
<dbReference type="GO" id="GO:0005886">
    <property type="term" value="C:plasma membrane"/>
    <property type="evidence" value="ECO:0007669"/>
    <property type="project" value="TreeGrafter"/>
</dbReference>
<protein>
    <submittedName>
        <fullName evidence="2">AsmA-like C-terminal region</fullName>
    </submittedName>
</protein>
<dbReference type="PANTHER" id="PTHR30441:SF8">
    <property type="entry name" value="DUF748 DOMAIN-CONTAINING PROTEIN"/>
    <property type="match status" value="1"/>
</dbReference>
<dbReference type="RefSeq" id="WP_091490662.1">
    <property type="nucleotide sequence ID" value="NZ_FOMH01000001.1"/>
</dbReference>
<sequence length="824" mass="92956">MQQILLQIKSFLQSEPFKKYAKRFGFFILGLIAILLLACGALSIYFNQNKTEIIAKVNHKINENINGQFHITDFHYKFLTGFPNFTLALNEVELKDNQWNVHKHTLLKAKEIEARLNIWSLLSHEINIHKILINDAVINIYKAENGYSNTNIFKPKKKKRPSKSEKPETTIDEVNLNNVHVIIDNHLGHKLFDFDVASLKSKVDYDDDNWQTNLFLKTKINSLAFNTVHGSFAKEKWLEGNFDISYAEDKQKIDIKTQQLKIGDDRFDITAFFNIGKNNSLFRINIGTDILWRSASNLLSANISSKLNQFDLKKPIKVNCDIKGDLNVEGDPKIVVQADIRNNELTIPDGLFTNCSFKGIFTNNFKPENGFNDPNSAIILKNFKAEYETIPLTIAQAVINNLEKPIATGIVNADFDISKLNGMTNEKILHFESGHAKANLNFQFDIVDLYINKPRFTGDVDITDATFDYLPKSIHAEKTAVQLSFTEQALYIKKIAYKHKKNIIHIDGKIDNFLNLYYDAPEKMVVNWNIYCPNIDVKQFLGVLKNSPAQKTVPKKTVKKQNINFTNQLKSVIEKCTAIINLKADKITYGSLTATNTQATLQMLNSKLLLKNGTLQTSGGNIAFNGAIQPSGNQYVFSSNAQVNQVDIASFLRSFHNFGIQSFSPKNIRGRLTSNANVTGLMSSKGDLIVNSMKGNLDFKVNQGALLNFEPIMKIGKFAFPLRDVENITFSDLSGSLNLRGEQVDVNKLTISSSVLNFDIDGIYSFGRGTNLALTIPLRNSKNDVNLATKAERKAVRERGIVLHLIAYDNEGKIKIKFGKKDKE</sequence>
<organism evidence="2 3">
    <name type="scientific">Flavobacterium phragmitis</name>
    <dbReference type="NCBI Taxonomy" id="739143"/>
    <lineage>
        <taxon>Bacteria</taxon>
        <taxon>Pseudomonadati</taxon>
        <taxon>Bacteroidota</taxon>
        <taxon>Flavobacteriia</taxon>
        <taxon>Flavobacteriales</taxon>
        <taxon>Flavobacteriaceae</taxon>
        <taxon>Flavobacterium</taxon>
    </lineage>
</organism>
<evidence type="ECO:0000313" key="2">
    <source>
        <dbReference type="EMBL" id="SFC64882.1"/>
    </source>
</evidence>
<name>A0A1I1KX64_9FLAO</name>
<evidence type="ECO:0000256" key="1">
    <source>
        <dbReference type="SAM" id="Phobius"/>
    </source>
</evidence>
<dbReference type="EMBL" id="FOMH01000001">
    <property type="protein sequence ID" value="SFC64882.1"/>
    <property type="molecule type" value="Genomic_DNA"/>
</dbReference>
<keyword evidence="1" id="KW-0472">Membrane</keyword>
<reference evidence="3" key="1">
    <citation type="submission" date="2016-10" db="EMBL/GenBank/DDBJ databases">
        <authorList>
            <person name="Varghese N."/>
            <person name="Submissions S."/>
        </authorList>
    </citation>
    <scope>NUCLEOTIDE SEQUENCE [LARGE SCALE GENOMIC DNA]</scope>
    <source>
        <strain evidence="3">CGMCC 1.10370</strain>
    </source>
</reference>
<gene>
    <name evidence="2" type="ORF">SAMN05216297_101571</name>
</gene>
<dbReference type="PANTHER" id="PTHR30441">
    <property type="entry name" value="DUF748 DOMAIN-CONTAINING PROTEIN"/>
    <property type="match status" value="1"/>
</dbReference>
<proteinExistence type="predicted"/>
<keyword evidence="1" id="KW-0812">Transmembrane</keyword>
<dbReference type="STRING" id="739143.SAMN05216297_101571"/>
<dbReference type="InterPro" id="IPR052894">
    <property type="entry name" value="AsmA-related"/>
</dbReference>
<dbReference type="AlphaFoldDB" id="A0A1I1KX64"/>
<dbReference type="Proteomes" id="UP000199672">
    <property type="component" value="Unassembled WGS sequence"/>
</dbReference>
<dbReference type="GO" id="GO:0090313">
    <property type="term" value="P:regulation of protein targeting to membrane"/>
    <property type="evidence" value="ECO:0007669"/>
    <property type="project" value="TreeGrafter"/>
</dbReference>
<keyword evidence="3" id="KW-1185">Reference proteome</keyword>
<accession>A0A1I1KX64</accession>
<dbReference type="OrthoDB" id="1489065at2"/>
<feature type="transmembrane region" description="Helical" evidence="1">
    <location>
        <begin position="24"/>
        <end position="46"/>
    </location>
</feature>